<proteinExistence type="predicted"/>
<dbReference type="HOGENOM" id="CLU_1642084_0_0_9"/>
<keyword evidence="2" id="KW-1185">Reference proteome</keyword>
<reference evidence="1 2" key="1">
    <citation type="submission" date="2014-08" db="EMBL/GenBank/DDBJ databases">
        <title>Comparative genomics of the Paenibacillus odorifer group.</title>
        <authorList>
            <person name="den Bakker H.C."/>
            <person name="Tsai Y.-C."/>
            <person name="Martin N."/>
            <person name="Korlach J."/>
            <person name="Wiedmann M."/>
        </authorList>
    </citation>
    <scope>NUCLEOTIDE SEQUENCE [LARGE SCALE GENOMIC DNA]</scope>
    <source>
        <strain evidence="1 2">DSM 14472</strain>
    </source>
</reference>
<sequence length="161" mass="18474">MKSVFSRLFRVLNSSNSHPHEDFLTEVFAEFLCNQETMIDFIGNVLEIPVQEVKHSSIQTQVTFPALPHHQTDSRPDMVIRFYEGQKPYVLFIESKLGSQEGTDQLSRYADHLSVLANQGKKYYLIYLTQYADEKDASLILENHANIVFQADAVVSNFQVD</sequence>
<name>A0A089LLQ4_9BACL</name>
<evidence type="ECO:0008006" key="3">
    <source>
        <dbReference type="Google" id="ProtNLM"/>
    </source>
</evidence>
<dbReference type="AlphaFoldDB" id="A0A089LLQ4"/>
<evidence type="ECO:0000313" key="1">
    <source>
        <dbReference type="EMBL" id="AIQ62446.1"/>
    </source>
</evidence>
<evidence type="ECO:0000313" key="2">
    <source>
        <dbReference type="Proteomes" id="UP000029507"/>
    </source>
</evidence>
<dbReference type="InterPro" id="IPR029470">
    <property type="entry name" value="PDDEXK_4"/>
</dbReference>
<protein>
    <recommendedName>
        <fullName evidence="3">Transposase (putative) YhgA-like domain-containing protein</fullName>
    </recommendedName>
</protein>
<dbReference type="STRING" id="169760.PSTEL_04305"/>
<dbReference type="Proteomes" id="UP000029507">
    <property type="component" value="Chromosome"/>
</dbReference>
<organism evidence="1 2">
    <name type="scientific">Paenibacillus stellifer</name>
    <dbReference type="NCBI Taxonomy" id="169760"/>
    <lineage>
        <taxon>Bacteria</taxon>
        <taxon>Bacillati</taxon>
        <taxon>Bacillota</taxon>
        <taxon>Bacilli</taxon>
        <taxon>Bacillales</taxon>
        <taxon>Paenibacillaceae</taxon>
        <taxon>Paenibacillus</taxon>
    </lineage>
</organism>
<accession>A0A089LLQ4</accession>
<dbReference type="KEGG" id="pste:PSTEL_04305"/>
<dbReference type="Pfam" id="PF14281">
    <property type="entry name" value="PDDEXK_4"/>
    <property type="match status" value="1"/>
</dbReference>
<gene>
    <name evidence="1" type="ORF">PSTEL_04305</name>
</gene>
<dbReference type="EMBL" id="CP009286">
    <property type="protein sequence ID" value="AIQ62446.1"/>
    <property type="molecule type" value="Genomic_DNA"/>
</dbReference>